<feature type="transmembrane region" description="Helical" evidence="2">
    <location>
        <begin position="70"/>
        <end position="96"/>
    </location>
</feature>
<accession>A0ABP9MCB4</accession>
<evidence type="ECO:0000313" key="4">
    <source>
        <dbReference type="Proteomes" id="UP001500227"/>
    </source>
</evidence>
<reference evidence="4" key="1">
    <citation type="journal article" date="2019" name="Int. J. Syst. Evol. Microbiol.">
        <title>The Global Catalogue of Microorganisms (GCM) 10K type strain sequencing project: providing services to taxonomists for standard genome sequencing and annotation.</title>
        <authorList>
            <consortium name="The Broad Institute Genomics Platform"/>
            <consortium name="The Broad Institute Genome Sequencing Center for Infectious Disease"/>
            <person name="Wu L."/>
            <person name="Ma J."/>
        </authorList>
    </citation>
    <scope>NUCLEOTIDE SEQUENCE [LARGE SCALE GENOMIC DNA]</scope>
    <source>
        <strain evidence="4">JCM 18423</strain>
    </source>
</reference>
<protein>
    <recommendedName>
        <fullName evidence="5">Cation:proton antiporter</fullName>
    </recommendedName>
</protein>
<keyword evidence="4" id="KW-1185">Reference proteome</keyword>
<feature type="compositionally biased region" description="Basic and acidic residues" evidence="1">
    <location>
        <begin position="111"/>
        <end position="129"/>
    </location>
</feature>
<keyword evidence="2" id="KW-0472">Membrane</keyword>
<organism evidence="3 4">
    <name type="scientific">Paenalcaligenes hermetiae</name>
    <dbReference type="NCBI Taxonomy" id="1157987"/>
    <lineage>
        <taxon>Bacteria</taxon>
        <taxon>Pseudomonadati</taxon>
        <taxon>Pseudomonadota</taxon>
        <taxon>Betaproteobacteria</taxon>
        <taxon>Burkholderiales</taxon>
        <taxon>Alcaligenaceae</taxon>
        <taxon>Paenalcaligenes</taxon>
    </lineage>
</organism>
<name>A0ABP9MCB4_9BURK</name>
<dbReference type="EMBL" id="BAABKD010000011">
    <property type="protein sequence ID" value="GAA5092820.1"/>
    <property type="molecule type" value="Genomic_DNA"/>
</dbReference>
<keyword evidence="2" id="KW-0812">Transmembrane</keyword>
<dbReference type="Pfam" id="PF03334">
    <property type="entry name" value="PhaG_MnhG_YufB"/>
    <property type="match status" value="1"/>
</dbReference>
<feature type="transmembrane region" description="Helical" evidence="2">
    <location>
        <begin position="45"/>
        <end position="64"/>
    </location>
</feature>
<keyword evidence="2" id="KW-1133">Transmembrane helix</keyword>
<evidence type="ECO:0000256" key="2">
    <source>
        <dbReference type="SAM" id="Phobius"/>
    </source>
</evidence>
<dbReference type="RefSeq" id="WP_260649745.1">
    <property type="nucleotide sequence ID" value="NZ_BAABKD010000011.1"/>
</dbReference>
<dbReference type="Proteomes" id="UP001500227">
    <property type="component" value="Unassembled WGS sequence"/>
</dbReference>
<sequence length="129" mass="14168">MTTFPLWLNLLIALLIALSGIITLVGTLGLVKLRHFYSRMHAPTLGNTLGVFCMLVACALVASFSTQKLLIYPLIITVLLVITSPVTAILLMRAAIKRELRQRMADYAPDEPGHMDMPLKSKGEPPSHT</sequence>
<dbReference type="PANTHER" id="PTHR34703:SF1">
    <property type="entry name" value="ANTIPORTER SUBUNIT MNHG2-RELATED"/>
    <property type="match status" value="1"/>
</dbReference>
<proteinExistence type="predicted"/>
<dbReference type="NCBIfam" id="TIGR01300">
    <property type="entry name" value="CPA3_mnhG_phaG"/>
    <property type="match status" value="1"/>
</dbReference>
<evidence type="ECO:0000256" key="1">
    <source>
        <dbReference type="SAM" id="MobiDB-lite"/>
    </source>
</evidence>
<feature type="region of interest" description="Disordered" evidence="1">
    <location>
        <begin position="108"/>
        <end position="129"/>
    </location>
</feature>
<dbReference type="PANTHER" id="PTHR34703">
    <property type="entry name" value="ANTIPORTER SUBUNIT MNHG2-RELATED"/>
    <property type="match status" value="1"/>
</dbReference>
<evidence type="ECO:0008006" key="5">
    <source>
        <dbReference type="Google" id="ProtNLM"/>
    </source>
</evidence>
<evidence type="ECO:0000313" key="3">
    <source>
        <dbReference type="EMBL" id="GAA5092820.1"/>
    </source>
</evidence>
<gene>
    <name evidence="3" type="ORF">GCM10023337_20700</name>
</gene>
<comment type="caution">
    <text evidence="3">The sequence shown here is derived from an EMBL/GenBank/DDBJ whole genome shotgun (WGS) entry which is preliminary data.</text>
</comment>
<dbReference type="InterPro" id="IPR005133">
    <property type="entry name" value="PhaG_MnhG_YufB"/>
</dbReference>
<feature type="transmembrane region" description="Helical" evidence="2">
    <location>
        <begin position="6"/>
        <end position="33"/>
    </location>
</feature>